<protein>
    <submittedName>
        <fullName evidence="2">Uncharacterized protein</fullName>
    </submittedName>
</protein>
<sequence>MGFVKEEDLSNFFSIVDGDYKGYTNFFEGLALYRDCRTLNIIYHPFLNAVKQKLNLNENRENLTCDQVFGLFLLNISEFVNYKVYQIIVYFLNALREAINQYLYTIVSQQTELVQDSKKTQTSLNKEKKDDSQNLKQLYTEIETPQYVPLIGDQFILSFLPKKYQKFDQTIAVYLYQDLCIWLHKNKFTKTLTILNKQQLIPKDIQQEQNQNIDQNEGQNSKISEDQQQQEIKNNQQSQPEVIIQEQEQKNSN</sequence>
<feature type="compositionally biased region" description="Low complexity" evidence="1">
    <location>
        <begin position="209"/>
        <end position="220"/>
    </location>
</feature>
<keyword evidence="3" id="KW-1185">Reference proteome</keyword>
<evidence type="ECO:0000256" key="1">
    <source>
        <dbReference type="SAM" id="MobiDB-lite"/>
    </source>
</evidence>
<evidence type="ECO:0000313" key="3">
    <source>
        <dbReference type="Proteomes" id="UP000054937"/>
    </source>
</evidence>
<reference evidence="2 3" key="1">
    <citation type="journal article" date="2015" name="Sci. Rep.">
        <title>Genome of the facultative scuticociliatosis pathogen Pseudocohnilembus persalinus provides insight into its virulence through horizontal gene transfer.</title>
        <authorList>
            <person name="Xiong J."/>
            <person name="Wang G."/>
            <person name="Cheng J."/>
            <person name="Tian M."/>
            <person name="Pan X."/>
            <person name="Warren A."/>
            <person name="Jiang C."/>
            <person name="Yuan D."/>
            <person name="Miao W."/>
        </authorList>
    </citation>
    <scope>NUCLEOTIDE SEQUENCE [LARGE SCALE GENOMIC DNA]</scope>
    <source>
        <strain evidence="2">36N120E</strain>
    </source>
</reference>
<dbReference type="InParanoid" id="A0A0V0QS26"/>
<feature type="compositionally biased region" description="Low complexity" evidence="1">
    <location>
        <begin position="227"/>
        <end position="239"/>
    </location>
</feature>
<evidence type="ECO:0000313" key="2">
    <source>
        <dbReference type="EMBL" id="KRX05103.1"/>
    </source>
</evidence>
<dbReference type="AlphaFoldDB" id="A0A0V0QS26"/>
<comment type="caution">
    <text evidence="2">The sequence shown here is derived from an EMBL/GenBank/DDBJ whole genome shotgun (WGS) entry which is preliminary data.</text>
</comment>
<dbReference type="EMBL" id="LDAU01000110">
    <property type="protein sequence ID" value="KRX05103.1"/>
    <property type="molecule type" value="Genomic_DNA"/>
</dbReference>
<gene>
    <name evidence="2" type="ORF">PPERSA_06737</name>
</gene>
<feature type="region of interest" description="Disordered" evidence="1">
    <location>
        <begin position="209"/>
        <end position="253"/>
    </location>
</feature>
<proteinExistence type="predicted"/>
<organism evidence="2 3">
    <name type="scientific">Pseudocohnilembus persalinus</name>
    <name type="common">Ciliate</name>
    <dbReference type="NCBI Taxonomy" id="266149"/>
    <lineage>
        <taxon>Eukaryota</taxon>
        <taxon>Sar</taxon>
        <taxon>Alveolata</taxon>
        <taxon>Ciliophora</taxon>
        <taxon>Intramacronucleata</taxon>
        <taxon>Oligohymenophorea</taxon>
        <taxon>Scuticociliatia</taxon>
        <taxon>Philasterida</taxon>
        <taxon>Pseudocohnilembidae</taxon>
        <taxon>Pseudocohnilembus</taxon>
    </lineage>
</organism>
<name>A0A0V0QS26_PSEPJ</name>
<accession>A0A0V0QS26</accession>
<dbReference type="OMA" id="QYLYTIV"/>
<dbReference type="Proteomes" id="UP000054937">
    <property type="component" value="Unassembled WGS sequence"/>
</dbReference>